<keyword evidence="5 15" id="KW-0378">Hydrolase</keyword>
<evidence type="ECO:0000256" key="9">
    <source>
        <dbReference type="ARBA" id="ARBA00023125"/>
    </source>
</evidence>
<dbReference type="Gene3D" id="1.10.10.160">
    <property type="match status" value="1"/>
</dbReference>
<feature type="binding site" evidence="15">
    <location>
        <begin position="35"/>
        <end position="42"/>
    </location>
    <ligand>
        <name>ATP</name>
        <dbReference type="ChEBI" id="CHEBI:30616"/>
    </ligand>
</feature>
<dbReference type="InterPro" id="IPR014017">
    <property type="entry name" value="DNA_helicase_UvrD-like_C"/>
</dbReference>
<evidence type="ECO:0000313" key="19">
    <source>
        <dbReference type="Proteomes" id="UP000316253"/>
    </source>
</evidence>
<dbReference type="Pfam" id="PF13361">
    <property type="entry name" value="UvrD_C"/>
    <property type="match status" value="2"/>
</dbReference>
<organism evidence="18 19">
    <name type="scientific">Candidatus Berkelbacteria bacterium Gr01-1014_85</name>
    <dbReference type="NCBI Taxonomy" id="2017150"/>
    <lineage>
        <taxon>Bacteria</taxon>
        <taxon>Candidatus Berkelbacteria</taxon>
    </lineage>
</organism>
<dbReference type="EC" id="5.6.2.4" evidence="13"/>
<keyword evidence="8 15" id="KW-0067">ATP-binding</keyword>
<dbReference type="AlphaFoldDB" id="A0A554JBM9"/>
<keyword evidence="9" id="KW-0238">DNA-binding</keyword>
<feature type="domain" description="UvrD-like helicase ATP-binding" evidence="16">
    <location>
        <begin position="14"/>
        <end position="334"/>
    </location>
</feature>
<dbReference type="EMBL" id="VMFD01000027">
    <property type="protein sequence ID" value="TSC65796.1"/>
    <property type="molecule type" value="Genomic_DNA"/>
</dbReference>
<gene>
    <name evidence="18" type="ORF">CEO22_349</name>
</gene>
<dbReference type="InterPro" id="IPR013986">
    <property type="entry name" value="DExx_box_DNA_helicase_dom_sf"/>
</dbReference>
<keyword evidence="2" id="KW-0540">Nuclease</keyword>
<reference evidence="18 19" key="1">
    <citation type="submission" date="2017-08" db="EMBL/GenBank/DDBJ databases">
        <title>Mechanisms for carbon and nitrogen cycling indicate functional differentiation within the Candidate Phyla Radiation.</title>
        <authorList>
            <person name="Danczak R.E."/>
            <person name="Johnston M.D."/>
            <person name="Kenah C."/>
            <person name="Slattery M."/>
            <person name="Wrighton K.C."/>
            <person name="Wilkins M.J."/>
        </authorList>
    </citation>
    <scope>NUCLEOTIDE SEQUENCE [LARGE SCALE GENOMIC DNA]</scope>
    <source>
        <strain evidence="18">Gr01-1014_85</strain>
    </source>
</reference>
<evidence type="ECO:0000313" key="18">
    <source>
        <dbReference type="EMBL" id="TSC65796.1"/>
    </source>
</evidence>
<dbReference type="GO" id="GO:0005829">
    <property type="term" value="C:cytosol"/>
    <property type="evidence" value="ECO:0007669"/>
    <property type="project" value="TreeGrafter"/>
</dbReference>
<proteinExistence type="inferred from homology"/>
<dbReference type="Gene3D" id="1.10.486.10">
    <property type="entry name" value="PCRA, domain 4"/>
    <property type="match status" value="1"/>
</dbReference>
<dbReference type="InterPro" id="IPR027417">
    <property type="entry name" value="P-loop_NTPase"/>
</dbReference>
<dbReference type="GO" id="GO:0033202">
    <property type="term" value="C:DNA helicase complex"/>
    <property type="evidence" value="ECO:0007669"/>
    <property type="project" value="TreeGrafter"/>
</dbReference>
<evidence type="ECO:0000256" key="12">
    <source>
        <dbReference type="ARBA" id="ARBA00034617"/>
    </source>
</evidence>
<dbReference type="InterPro" id="IPR000212">
    <property type="entry name" value="DNA_helicase_UvrD/REP"/>
</dbReference>
<dbReference type="GO" id="GO:0043138">
    <property type="term" value="F:3'-5' DNA helicase activity"/>
    <property type="evidence" value="ECO:0007669"/>
    <property type="project" value="UniProtKB-EC"/>
</dbReference>
<keyword evidence="3 15" id="KW-0547">Nucleotide-binding</keyword>
<dbReference type="GO" id="GO:0004527">
    <property type="term" value="F:exonuclease activity"/>
    <property type="evidence" value="ECO:0007669"/>
    <property type="project" value="UniProtKB-KW"/>
</dbReference>
<dbReference type="Pfam" id="PF00580">
    <property type="entry name" value="UvrD-helicase"/>
    <property type="match status" value="1"/>
</dbReference>
<evidence type="ECO:0000256" key="10">
    <source>
        <dbReference type="ARBA" id="ARBA00023204"/>
    </source>
</evidence>
<dbReference type="PANTHER" id="PTHR11070">
    <property type="entry name" value="UVRD / RECB / PCRA DNA HELICASE FAMILY MEMBER"/>
    <property type="match status" value="1"/>
</dbReference>
<sequence>MASSTRDRYLESLARLNPEQLAAVQEIAGPVMVIAGAGTGKTQVLTLRIAEILNQTDTAPANILALTFTEVAARTMRLRLRQLIGPTADQIQIDTFNGLGSSIIQEFPEYFATNRDLKLITSFQAHQIVCRILEQPLFIGLKTGAILEESAAALLNELETCRSENVTADRLLEAYEKYIQEDIPREFARKKSPTPNQSNLTKEGEKQIERFNRYKLIAQALTEYEQALTEQGLYTFSDQINRVVELMQRDESFKQLIQERYHYILVDEYQDTNGLQLELVRLLTDYEQPNIFVVGDDKQAIYRFQGASVANLARFKEHYQSVTLISLRQNYRSIQPILDFAEQIIEQSDEKLADWIPELGATIKLESQVTDDESSDRAVELTSYHDSQLELAAICQAIVQQFDEGRAQSAAILVRSNSEILPYLERLRQLGIATETGRELAFSQTGIYRLLNIAIAALKDPNQLDSLFLAWQVFPDGPSANDLLNLASYLNRQKLWKEPAEATLKTVLDQNLVNFEAGERFYQSLERWRELHQSQPKFSLVQNLENLIKAIGLYRFALTHQSSDFELAALRAIFDLATSYQETAEHRHHRLWELWEHLGYLEKIKQPLTLDLYQSSQANQPIVCISTIHSAKGREFDLVYMPNLVETTKSKKGNRLPPHLIERHSTDHRLADELRLYYVAATRAKKRLYLSYPETRLSNEKRTASVRANWLTAIYPETNESDTMLETPDLPSNLDLDQRLANQLTPHRYSHSKPELIRELLADLKLSATSLNNYLSCPQNFFYQSLLTIPASKSEYQIFGDLVHGVIAEYMSLLDQVEINGRPSRLSDLTAEAMISYFDRLLVEKEIVDYQSQVYRRQFTEVLDKCLPNSFGRQGKTLKLESKFASNLGLTTDQGRIGLSGRIDRLEEIAPNHWRIIDYKTGEVPTDLTRDSKGRDQARQLQFYALLASLDPQFKGKHLSFALIQCSSSQGYKFVELPSIDQTTIEELKELIRQVVAAMYRLEFHHLDPTDPDSRQLDRHYFCQLNQDLANYWPLLETVQIND</sequence>
<feature type="domain" description="UvrD-like helicase C-terminal" evidence="17">
    <location>
        <begin position="335"/>
        <end position="633"/>
    </location>
</feature>
<keyword evidence="10" id="KW-0234">DNA repair</keyword>
<evidence type="ECO:0000259" key="16">
    <source>
        <dbReference type="PROSITE" id="PS51198"/>
    </source>
</evidence>
<dbReference type="GO" id="GO:0000725">
    <property type="term" value="P:recombinational repair"/>
    <property type="evidence" value="ECO:0007669"/>
    <property type="project" value="TreeGrafter"/>
</dbReference>
<keyword evidence="4" id="KW-0227">DNA damage</keyword>
<accession>A0A554JBM9</accession>
<name>A0A554JBM9_9BACT</name>
<dbReference type="InterPro" id="IPR011604">
    <property type="entry name" value="PDDEXK-like_dom_sf"/>
</dbReference>
<dbReference type="Proteomes" id="UP000316253">
    <property type="component" value="Unassembled WGS sequence"/>
</dbReference>
<evidence type="ECO:0000256" key="11">
    <source>
        <dbReference type="ARBA" id="ARBA00023235"/>
    </source>
</evidence>
<dbReference type="Pfam" id="PF12705">
    <property type="entry name" value="PDDEXK_1"/>
    <property type="match status" value="1"/>
</dbReference>
<evidence type="ECO:0000256" key="1">
    <source>
        <dbReference type="ARBA" id="ARBA00009922"/>
    </source>
</evidence>
<evidence type="ECO:0000259" key="17">
    <source>
        <dbReference type="PROSITE" id="PS51217"/>
    </source>
</evidence>
<dbReference type="PROSITE" id="PS51198">
    <property type="entry name" value="UVRD_HELICASE_ATP_BIND"/>
    <property type="match status" value="1"/>
</dbReference>
<evidence type="ECO:0000256" key="15">
    <source>
        <dbReference type="PROSITE-ProRule" id="PRU00560"/>
    </source>
</evidence>
<comment type="similarity">
    <text evidence="1">Belongs to the helicase family. UvrD subfamily.</text>
</comment>
<dbReference type="PANTHER" id="PTHR11070:SF2">
    <property type="entry name" value="ATP-DEPENDENT DNA HELICASE SRS2"/>
    <property type="match status" value="1"/>
</dbReference>
<keyword evidence="6 15" id="KW-0347">Helicase</keyword>
<keyword evidence="11" id="KW-0413">Isomerase</keyword>
<keyword evidence="7" id="KW-0269">Exonuclease</keyword>
<dbReference type="GO" id="GO:0003677">
    <property type="term" value="F:DNA binding"/>
    <property type="evidence" value="ECO:0007669"/>
    <property type="project" value="UniProtKB-KW"/>
</dbReference>
<evidence type="ECO:0000256" key="13">
    <source>
        <dbReference type="ARBA" id="ARBA00034808"/>
    </source>
</evidence>
<dbReference type="Gene3D" id="3.40.50.300">
    <property type="entry name" value="P-loop containing nucleotide triphosphate hydrolases"/>
    <property type="match status" value="2"/>
</dbReference>
<evidence type="ECO:0000256" key="2">
    <source>
        <dbReference type="ARBA" id="ARBA00022722"/>
    </source>
</evidence>
<comment type="catalytic activity">
    <reaction evidence="14">
        <text>ATP + H2O = ADP + phosphate + H(+)</text>
        <dbReference type="Rhea" id="RHEA:13065"/>
        <dbReference type="ChEBI" id="CHEBI:15377"/>
        <dbReference type="ChEBI" id="CHEBI:15378"/>
        <dbReference type="ChEBI" id="CHEBI:30616"/>
        <dbReference type="ChEBI" id="CHEBI:43474"/>
        <dbReference type="ChEBI" id="CHEBI:456216"/>
        <dbReference type="EC" id="5.6.2.4"/>
    </reaction>
</comment>
<evidence type="ECO:0000256" key="14">
    <source>
        <dbReference type="ARBA" id="ARBA00048988"/>
    </source>
</evidence>
<dbReference type="SUPFAM" id="SSF52540">
    <property type="entry name" value="P-loop containing nucleoside triphosphate hydrolases"/>
    <property type="match status" value="1"/>
</dbReference>
<evidence type="ECO:0000256" key="4">
    <source>
        <dbReference type="ARBA" id="ARBA00022763"/>
    </source>
</evidence>
<dbReference type="GO" id="GO:0005524">
    <property type="term" value="F:ATP binding"/>
    <property type="evidence" value="ECO:0007669"/>
    <property type="project" value="UniProtKB-UniRule"/>
</dbReference>
<dbReference type="PROSITE" id="PS51217">
    <property type="entry name" value="UVRD_HELICASE_CTER"/>
    <property type="match status" value="1"/>
</dbReference>
<dbReference type="CDD" id="cd17932">
    <property type="entry name" value="DEXQc_UvrD"/>
    <property type="match status" value="1"/>
</dbReference>
<evidence type="ECO:0000256" key="6">
    <source>
        <dbReference type="ARBA" id="ARBA00022806"/>
    </source>
</evidence>
<evidence type="ECO:0000256" key="7">
    <source>
        <dbReference type="ARBA" id="ARBA00022839"/>
    </source>
</evidence>
<evidence type="ECO:0000256" key="8">
    <source>
        <dbReference type="ARBA" id="ARBA00022840"/>
    </source>
</evidence>
<comment type="catalytic activity">
    <reaction evidence="12">
        <text>Couples ATP hydrolysis with the unwinding of duplex DNA by translocating in the 3'-5' direction.</text>
        <dbReference type="EC" id="5.6.2.4"/>
    </reaction>
</comment>
<evidence type="ECO:0000256" key="3">
    <source>
        <dbReference type="ARBA" id="ARBA00022741"/>
    </source>
</evidence>
<comment type="caution">
    <text evidence="18">The sequence shown here is derived from an EMBL/GenBank/DDBJ whole genome shotgun (WGS) entry which is preliminary data.</text>
</comment>
<dbReference type="Gene3D" id="3.90.320.10">
    <property type="match status" value="1"/>
</dbReference>
<dbReference type="InterPro" id="IPR014016">
    <property type="entry name" value="UvrD-like_ATP-bd"/>
</dbReference>
<evidence type="ECO:0000256" key="5">
    <source>
        <dbReference type="ARBA" id="ARBA00022801"/>
    </source>
</evidence>
<protein>
    <recommendedName>
        <fullName evidence="13">DNA 3'-5' helicase</fullName>
        <ecNumber evidence="13">5.6.2.4</ecNumber>
    </recommendedName>
</protein>
<dbReference type="InterPro" id="IPR038726">
    <property type="entry name" value="PDDEXK_AddAB-type"/>
</dbReference>